<sequence length="1045" mass="107536">MKPNFALSLTDDSIGLLHRTARGWLEIGATSLDAPDLAEALSYLRRSALGLAPHGVATKVVIPNSQILYTEVAAPGPTDVDRDLQIRRALEGRTPYAVDDLVFDWSGDDHIVQVAVVARETLDEAEAFATQYRLNPISFVAVPDPAQFAGEPWFGPSALAASLLADGDHVERDSEALTVISREAGRGDRPAESESSAVSSGPAEDPVMPEAEPEQPTAETEPPVQADLPLEPPPRAAGPEVIPPVHAPPRQPVAPDPVLAAPVAPEPVAPEPVAKAPVVRPEPPQSDPAPLPASDPEYPIEAPPAFASRRAAEPAAEPTLRAPEPKPEAGLPPEPQAAGAEAASARLAVTSVTTSHGRKAPAAPLTPPATGPARAEPQPYQPELMDEAADEPFADLMVEPKIEDDLPPAPPASVQAARARGAAPLAAPARNPARPAAAPKPAKGKALGGIVTAPGIPGFGGPKKAKPNPAAVAETLVAPPPPAEQRPFRVQRPAPKGKPKFLGLILTGLLLIALAVLAAWSSIYLAGGSDPEDQTEVAALAPEAPAPEAASPDPSAAPAPASQPLAPEDLPLPEDEAAADGVILPEDEAAADGIASADAVPPEAPVSEAAAEARLQSGATALPGVADEIVIAAMDQPPAALPAQQLGVPQLAADAQPSGVALPPPFGTQYEFDDNGLIKPTPEGILSPDGVLLVAGPPPKRPPERPASLVPLAAAPAPTLDADNPPPAADPTLQGRRPAPRPASIATLAAPAATPAVSDNPPPAADPTLQGRRPEPRPASIAALALPSVAPAATDDPPPAADPALQGLRPPVRPEGLVANDDAALDIPAETRFASKVPRRRPAEITAQAEQRRLDEEARKVAEAASLSAAAAARALAEAAPQGEPAALKPEGPFSELAVSISRRPEPRPRNFDRKVAAAVASAAIRPREEPREKPDAPEDKPRRAEPGEDEEPDVAPARTPKVPTKGSVAKNATFANAIDLGKTNLIGVYGTPSRRHALVRLGSGQYKKVKVGDRVDGGTVAAITESELRYKKGGRMITLKMPKT</sequence>
<name>A0ABU8BS92_9RHOB</name>
<feature type="compositionally biased region" description="Low complexity" evidence="1">
    <location>
        <begin position="591"/>
        <end position="612"/>
    </location>
</feature>
<evidence type="ECO:0000313" key="3">
    <source>
        <dbReference type="Proteomes" id="UP001431963"/>
    </source>
</evidence>
<feature type="compositionally biased region" description="Low complexity" evidence="1">
    <location>
        <begin position="336"/>
        <end position="348"/>
    </location>
</feature>
<dbReference type="SUPFAM" id="SSF53067">
    <property type="entry name" value="Actin-like ATPase domain"/>
    <property type="match status" value="1"/>
</dbReference>
<comment type="caution">
    <text evidence="2">The sequence shown here is derived from an EMBL/GenBank/DDBJ whole genome shotgun (WGS) entry which is preliminary data.</text>
</comment>
<organism evidence="2 3">
    <name type="scientific">Gemmobacter denitrificans</name>
    <dbReference type="NCBI Taxonomy" id="3123040"/>
    <lineage>
        <taxon>Bacteria</taxon>
        <taxon>Pseudomonadati</taxon>
        <taxon>Pseudomonadota</taxon>
        <taxon>Alphaproteobacteria</taxon>
        <taxon>Rhodobacterales</taxon>
        <taxon>Paracoccaceae</taxon>
        <taxon>Gemmobacter</taxon>
    </lineage>
</organism>
<feature type="compositionally biased region" description="Pro residues" evidence="1">
    <location>
        <begin position="280"/>
        <end position="293"/>
    </location>
</feature>
<feature type="compositionally biased region" description="Low complexity" evidence="1">
    <location>
        <begin position="538"/>
        <end position="569"/>
    </location>
</feature>
<protein>
    <recommendedName>
        <fullName evidence="4">Type IV pilus biogenesis protein PilP</fullName>
    </recommendedName>
</protein>
<dbReference type="EMBL" id="JBALHR010000002">
    <property type="protein sequence ID" value="MEH7827566.1"/>
    <property type="molecule type" value="Genomic_DNA"/>
</dbReference>
<feature type="region of interest" description="Disordered" evidence="1">
    <location>
        <begin position="656"/>
        <end position="824"/>
    </location>
</feature>
<feature type="compositionally biased region" description="Low complexity" evidence="1">
    <location>
        <begin position="416"/>
        <end position="449"/>
    </location>
</feature>
<feature type="compositionally biased region" description="Pro residues" evidence="1">
    <location>
        <begin position="230"/>
        <end position="255"/>
    </location>
</feature>
<dbReference type="RefSeq" id="WP_335420657.1">
    <property type="nucleotide sequence ID" value="NZ_JBALHR010000002.1"/>
</dbReference>
<feature type="compositionally biased region" description="Low complexity" evidence="1">
    <location>
        <begin position="706"/>
        <end position="723"/>
    </location>
</feature>
<feature type="region of interest" description="Disordered" evidence="1">
    <location>
        <begin position="877"/>
        <end position="966"/>
    </location>
</feature>
<feature type="compositionally biased region" description="Basic and acidic residues" evidence="1">
    <location>
        <begin position="183"/>
        <end position="192"/>
    </location>
</feature>
<feature type="compositionally biased region" description="Low complexity" evidence="1">
    <location>
        <begin position="742"/>
        <end position="756"/>
    </location>
</feature>
<feature type="compositionally biased region" description="Basic and acidic residues" evidence="1">
    <location>
        <begin position="903"/>
        <end position="916"/>
    </location>
</feature>
<gene>
    <name evidence="2" type="ORF">V6590_05350</name>
</gene>
<dbReference type="Proteomes" id="UP001431963">
    <property type="component" value="Unassembled WGS sequence"/>
</dbReference>
<feature type="region of interest" description="Disordered" evidence="1">
    <location>
        <begin position="179"/>
        <end position="385"/>
    </location>
</feature>
<feature type="compositionally biased region" description="Low complexity" evidence="1">
    <location>
        <begin position="778"/>
        <end position="795"/>
    </location>
</feature>
<evidence type="ECO:0008006" key="4">
    <source>
        <dbReference type="Google" id="ProtNLM"/>
    </source>
</evidence>
<keyword evidence="3" id="KW-1185">Reference proteome</keyword>
<evidence type="ECO:0000313" key="2">
    <source>
        <dbReference type="EMBL" id="MEH7827566.1"/>
    </source>
</evidence>
<feature type="compositionally biased region" description="Basic and acidic residues" evidence="1">
    <location>
        <begin position="926"/>
        <end position="947"/>
    </location>
</feature>
<proteinExistence type="predicted"/>
<feature type="compositionally biased region" description="Low complexity" evidence="1">
    <location>
        <begin position="214"/>
        <end position="223"/>
    </location>
</feature>
<feature type="region of interest" description="Disordered" evidence="1">
    <location>
        <begin position="528"/>
        <end position="612"/>
    </location>
</feature>
<reference evidence="2" key="1">
    <citation type="submission" date="2024-02" db="EMBL/GenBank/DDBJ databases">
        <title>Genome sequences of strain Gemmobacter sp. JM10B15.</title>
        <authorList>
            <person name="Zhang M."/>
        </authorList>
    </citation>
    <scope>NUCLEOTIDE SEQUENCE</scope>
    <source>
        <strain evidence="2">JM10B15</strain>
    </source>
</reference>
<feature type="compositionally biased region" description="Low complexity" evidence="1">
    <location>
        <begin position="303"/>
        <end position="329"/>
    </location>
</feature>
<dbReference type="InterPro" id="IPR043129">
    <property type="entry name" value="ATPase_NBD"/>
</dbReference>
<accession>A0ABU8BS92</accession>
<feature type="region of interest" description="Disordered" evidence="1">
    <location>
        <begin position="402"/>
        <end position="449"/>
    </location>
</feature>
<evidence type="ECO:0000256" key="1">
    <source>
        <dbReference type="SAM" id="MobiDB-lite"/>
    </source>
</evidence>